<proteinExistence type="predicted"/>
<feature type="transmembrane region" description="Helical" evidence="1">
    <location>
        <begin position="12"/>
        <end position="31"/>
    </location>
</feature>
<keyword evidence="1" id="KW-0812">Transmembrane</keyword>
<evidence type="ECO:0000313" key="3">
    <source>
        <dbReference type="Proteomes" id="UP000265520"/>
    </source>
</evidence>
<dbReference type="AlphaFoldDB" id="A0A392SHG7"/>
<dbReference type="EMBL" id="LXQA010385127">
    <property type="protein sequence ID" value="MCI48321.1"/>
    <property type="molecule type" value="Genomic_DNA"/>
</dbReference>
<accession>A0A392SHG7</accession>
<evidence type="ECO:0000256" key="1">
    <source>
        <dbReference type="SAM" id="Phobius"/>
    </source>
</evidence>
<keyword evidence="1" id="KW-1133">Transmembrane helix</keyword>
<comment type="caution">
    <text evidence="2">The sequence shown here is derived from an EMBL/GenBank/DDBJ whole genome shotgun (WGS) entry which is preliminary data.</text>
</comment>
<keyword evidence="1" id="KW-0472">Membrane</keyword>
<protein>
    <submittedName>
        <fullName evidence="2">Uncharacterized protein</fullName>
    </submittedName>
</protein>
<evidence type="ECO:0000313" key="2">
    <source>
        <dbReference type="EMBL" id="MCI48321.1"/>
    </source>
</evidence>
<dbReference type="Proteomes" id="UP000265520">
    <property type="component" value="Unassembled WGS sequence"/>
</dbReference>
<organism evidence="2 3">
    <name type="scientific">Trifolium medium</name>
    <dbReference type="NCBI Taxonomy" id="97028"/>
    <lineage>
        <taxon>Eukaryota</taxon>
        <taxon>Viridiplantae</taxon>
        <taxon>Streptophyta</taxon>
        <taxon>Embryophyta</taxon>
        <taxon>Tracheophyta</taxon>
        <taxon>Spermatophyta</taxon>
        <taxon>Magnoliopsida</taxon>
        <taxon>eudicotyledons</taxon>
        <taxon>Gunneridae</taxon>
        <taxon>Pentapetalae</taxon>
        <taxon>rosids</taxon>
        <taxon>fabids</taxon>
        <taxon>Fabales</taxon>
        <taxon>Fabaceae</taxon>
        <taxon>Papilionoideae</taxon>
        <taxon>50 kb inversion clade</taxon>
        <taxon>NPAAA clade</taxon>
        <taxon>Hologalegina</taxon>
        <taxon>IRL clade</taxon>
        <taxon>Trifolieae</taxon>
        <taxon>Trifolium</taxon>
    </lineage>
</organism>
<sequence length="45" mass="4944">CAAHKSDLRRTRVICAAHSIVAGMSFLFWFLRRAQGVASPRAEVG</sequence>
<keyword evidence="3" id="KW-1185">Reference proteome</keyword>
<feature type="non-terminal residue" evidence="2">
    <location>
        <position position="1"/>
    </location>
</feature>
<reference evidence="2 3" key="1">
    <citation type="journal article" date="2018" name="Front. Plant Sci.">
        <title>Red Clover (Trifolium pratense) and Zigzag Clover (T. medium) - A Picture of Genomic Similarities and Differences.</title>
        <authorList>
            <person name="Dluhosova J."/>
            <person name="Istvanek J."/>
            <person name="Nedelnik J."/>
            <person name="Repkova J."/>
        </authorList>
    </citation>
    <scope>NUCLEOTIDE SEQUENCE [LARGE SCALE GENOMIC DNA]</scope>
    <source>
        <strain evidence="3">cv. 10/8</strain>
        <tissue evidence="2">Leaf</tissue>
    </source>
</reference>
<name>A0A392SHG7_9FABA</name>